<dbReference type="PROSITE" id="PS01213">
    <property type="entry name" value="GLOBIN_FAM_2"/>
    <property type="match status" value="1"/>
</dbReference>
<evidence type="ECO:0000256" key="2">
    <source>
        <dbReference type="ARBA" id="ARBA00022448"/>
    </source>
</evidence>
<evidence type="ECO:0000313" key="11">
    <source>
        <dbReference type="Proteomes" id="UP000241074"/>
    </source>
</evidence>
<dbReference type="AlphaFoldDB" id="A0A2P1PMQ0"/>
<reference evidence="10 11" key="1">
    <citation type="submission" date="2018-03" db="EMBL/GenBank/DDBJ databases">
        <title>Ahniella affigens gen. nov., sp. nov., a gammaproteobacterium isolated from sandy soil near a stream.</title>
        <authorList>
            <person name="Ko Y."/>
            <person name="Kim J.-H."/>
        </authorList>
    </citation>
    <scope>NUCLEOTIDE SEQUENCE [LARGE SCALE GENOMIC DNA]</scope>
    <source>
        <strain evidence="10 11">D13</strain>
    </source>
</reference>
<dbReference type="CDD" id="cd00454">
    <property type="entry name" value="TrHb1_N"/>
    <property type="match status" value="1"/>
</dbReference>
<evidence type="ECO:0000256" key="5">
    <source>
        <dbReference type="ARBA" id="ARBA00022723"/>
    </source>
</evidence>
<evidence type="ECO:0000256" key="4">
    <source>
        <dbReference type="ARBA" id="ARBA00022621"/>
    </source>
</evidence>
<accession>A0A2P1PMQ0</accession>
<keyword evidence="3 7" id="KW-0349">Heme</keyword>
<name>A0A2P1PMQ0_9GAMM</name>
<keyword evidence="4 7" id="KW-0561">Oxygen transport</keyword>
<dbReference type="OrthoDB" id="9795814at2"/>
<dbReference type="EMBL" id="CP027860">
    <property type="protein sequence ID" value="AVP96124.1"/>
    <property type="molecule type" value="Genomic_DNA"/>
</dbReference>
<evidence type="ECO:0000256" key="7">
    <source>
        <dbReference type="PIRNR" id="PIRNR002030"/>
    </source>
</evidence>
<evidence type="ECO:0000256" key="8">
    <source>
        <dbReference type="PIRSR" id="PIRSR002030-1"/>
    </source>
</evidence>
<evidence type="ECO:0000313" key="10">
    <source>
        <dbReference type="EMBL" id="AVP96124.1"/>
    </source>
</evidence>
<dbReference type="SUPFAM" id="SSF46458">
    <property type="entry name" value="Globin-like"/>
    <property type="match status" value="1"/>
</dbReference>
<dbReference type="GO" id="GO:0019825">
    <property type="term" value="F:oxygen binding"/>
    <property type="evidence" value="ECO:0007669"/>
    <property type="project" value="InterPro"/>
</dbReference>
<comment type="cofactor">
    <cofactor evidence="8">
        <name>heme</name>
        <dbReference type="ChEBI" id="CHEBI:30413"/>
    </cofactor>
    <text evidence="8">Binds 1 heme group per subunit.</text>
</comment>
<dbReference type="Gene3D" id="1.10.490.10">
    <property type="entry name" value="Globins"/>
    <property type="match status" value="1"/>
</dbReference>
<organism evidence="10 11">
    <name type="scientific">Ahniella affigens</name>
    <dbReference type="NCBI Taxonomy" id="2021234"/>
    <lineage>
        <taxon>Bacteria</taxon>
        <taxon>Pseudomonadati</taxon>
        <taxon>Pseudomonadota</taxon>
        <taxon>Gammaproteobacteria</taxon>
        <taxon>Lysobacterales</taxon>
        <taxon>Rhodanobacteraceae</taxon>
        <taxon>Ahniella</taxon>
    </lineage>
</organism>
<dbReference type="InterPro" id="IPR019795">
    <property type="entry name" value="Globin_bac-like_CS"/>
</dbReference>
<sequence>MSSLYEQLGGEPTIELLVTKFYHRVLADPMLAPMFDGIDPDRLEQHQRRFLAVALGGPNAYQGRDLTSAHAHIARRHGLSDLHFDAVLKHLAATLRALNADESAIAQVMTIAESTRSMVLGRSAQAAVA</sequence>
<evidence type="ECO:0000256" key="1">
    <source>
        <dbReference type="ARBA" id="ARBA00009660"/>
    </source>
</evidence>
<dbReference type="Pfam" id="PF01152">
    <property type="entry name" value="Bac_globin"/>
    <property type="match status" value="1"/>
</dbReference>
<dbReference type="GO" id="GO:0046872">
    <property type="term" value="F:metal ion binding"/>
    <property type="evidence" value="ECO:0007669"/>
    <property type="project" value="UniProtKB-UniRule"/>
</dbReference>
<keyword evidence="6 7" id="KW-0408">Iron</keyword>
<evidence type="ECO:0000256" key="3">
    <source>
        <dbReference type="ARBA" id="ARBA00022617"/>
    </source>
</evidence>
<dbReference type="InterPro" id="IPR016339">
    <property type="entry name" value="Hemoglobin_trunc_I"/>
</dbReference>
<dbReference type="KEGG" id="xba:C7S18_02455"/>
<protein>
    <recommendedName>
        <fullName evidence="7">Group 1 truncated hemoglobin</fullName>
    </recommendedName>
</protein>
<dbReference type="InterPro" id="IPR001486">
    <property type="entry name" value="Hemoglobin_trunc"/>
</dbReference>
<feature type="binding site" description="proximal binding residue" evidence="8">
    <location>
        <position position="70"/>
    </location>
    <ligand>
        <name>heme</name>
        <dbReference type="ChEBI" id="CHEBI:30413"/>
    </ligand>
    <ligandPart>
        <name>Fe</name>
        <dbReference type="ChEBI" id="CHEBI:18248"/>
    </ligandPart>
</feature>
<dbReference type="InterPro" id="IPR012292">
    <property type="entry name" value="Globin/Proto"/>
</dbReference>
<dbReference type="GO" id="GO:0020037">
    <property type="term" value="F:heme binding"/>
    <property type="evidence" value="ECO:0007669"/>
    <property type="project" value="InterPro"/>
</dbReference>
<keyword evidence="2 7" id="KW-0813">Transport</keyword>
<dbReference type="PIRSF" id="PIRSF002030">
    <property type="entry name" value="Globin_Protozoa/Cyanobacteria"/>
    <property type="match status" value="1"/>
</dbReference>
<gene>
    <name evidence="10" type="ORF">C7S18_02455</name>
</gene>
<keyword evidence="11" id="KW-1185">Reference proteome</keyword>
<keyword evidence="5 7" id="KW-0479">Metal-binding</keyword>
<dbReference type="RefSeq" id="WP_106890053.1">
    <property type="nucleotide sequence ID" value="NZ_CP027860.1"/>
</dbReference>
<dbReference type="Proteomes" id="UP000241074">
    <property type="component" value="Chromosome"/>
</dbReference>
<reference evidence="10 11" key="2">
    <citation type="submission" date="2018-03" db="EMBL/GenBank/DDBJ databases">
        <authorList>
            <person name="Keele B.F."/>
        </authorList>
    </citation>
    <scope>NUCLEOTIDE SEQUENCE [LARGE SCALE GENOMIC DNA]</scope>
    <source>
        <strain evidence="10 11">D13</strain>
    </source>
</reference>
<dbReference type="InterPro" id="IPR009050">
    <property type="entry name" value="Globin-like_sf"/>
</dbReference>
<comment type="similarity">
    <text evidence="1 7">Belongs to the truncated hemoglobin family. Group I subfamily.</text>
</comment>
<evidence type="ECO:0000256" key="6">
    <source>
        <dbReference type="ARBA" id="ARBA00023004"/>
    </source>
</evidence>
<proteinExistence type="inferred from homology"/>
<evidence type="ECO:0000256" key="9">
    <source>
        <dbReference type="PIRSR" id="PIRSR601486-1"/>
    </source>
</evidence>
<feature type="binding site" description="distal binding residue" evidence="9">
    <location>
        <position position="46"/>
    </location>
    <ligand>
        <name>heme</name>
        <dbReference type="ChEBI" id="CHEBI:30413"/>
    </ligand>
    <ligandPart>
        <name>Fe</name>
        <dbReference type="ChEBI" id="CHEBI:18248"/>
    </ligandPart>
</feature>
<dbReference type="GO" id="GO:0005344">
    <property type="term" value="F:oxygen carrier activity"/>
    <property type="evidence" value="ECO:0007669"/>
    <property type="project" value="UniProtKB-UniRule"/>
</dbReference>